<feature type="chain" id="PRO_5025673189" evidence="9">
    <location>
        <begin position="20"/>
        <end position="190"/>
    </location>
</feature>
<dbReference type="PANTHER" id="PTHR31375">
    <property type="match status" value="1"/>
</dbReference>
<dbReference type="GO" id="GO:0071555">
    <property type="term" value="P:cell wall organization"/>
    <property type="evidence" value="ECO:0007669"/>
    <property type="project" value="UniProtKB-KW"/>
</dbReference>
<evidence type="ECO:0000256" key="5">
    <source>
        <dbReference type="ARBA" id="ARBA00022801"/>
    </source>
</evidence>
<accession>A0A6A4PAH3</accession>
<evidence type="ECO:0000313" key="10">
    <source>
        <dbReference type="EMBL" id="KAE9599250.1"/>
    </source>
</evidence>
<keyword evidence="5 8" id="KW-0378">Hydrolase</keyword>
<evidence type="ECO:0000256" key="4">
    <source>
        <dbReference type="ARBA" id="ARBA00022525"/>
    </source>
</evidence>
<comment type="subcellular location">
    <subcellularLocation>
        <location evidence="1">Secreted</location>
        <location evidence="1">Cell wall</location>
    </subcellularLocation>
</comment>
<evidence type="ECO:0000256" key="1">
    <source>
        <dbReference type="ARBA" id="ARBA00004191"/>
    </source>
</evidence>
<dbReference type="OrthoDB" id="187139at2759"/>
<name>A0A6A4PAH3_LUPAL</name>
<comment type="caution">
    <text evidence="10">The sequence shown here is derived from an EMBL/GenBank/DDBJ whole genome shotgun (WGS) entry which is preliminary data.</text>
</comment>
<comment type="similarity">
    <text evidence="2 8">Belongs to the glycosyl hydrolase 28 family.</text>
</comment>
<keyword evidence="4" id="KW-0964">Secreted</keyword>
<evidence type="ECO:0000313" key="11">
    <source>
        <dbReference type="Proteomes" id="UP000447434"/>
    </source>
</evidence>
<protein>
    <submittedName>
        <fullName evidence="10">Putative polygalacturonase</fullName>
    </submittedName>
</protein>
<dbReference type="AlphaFoldDB" id="A0A6A4PAH3"/>
<sequence length="190" mass="20582">MGTSKSVGFIILCFALAYCVDCGARIRPVAGPDIYKGQNVAKDVLAPGEKIVNVISFGAKPDGKFDSTQAFMNAWRAACKKPGQNRLLIPEGRFLVSSMYFAGPCMAPLPITVQVVGTVVATTDISEYENGEWLMFEDIDGLKLIGGGTFDGQGQHSWSDTVDCEKGTSTCVRNPSVSSSYIYIYHYLIK</sequence>
<keyword evidence="9" id="KW-0732">Signal</keyword>
<dbReference type="SUPFAM" id="SSF51126">
    <property type="entry name" value="Pectin lyase-like"/>
    <property type="match status" value="1"/>
</dbReference>
<evidence type="ECO:0000256" key="3">
    <source>
        <dbReference type="ARBA" id="ARBA00022512"/>
    </source>
</evidence>
<dbReference type="Pfam" id="PF00295">
    <property type="entry name" value="Glyco_hydro_28"/>
    <property type="match status" value="1"/>
</dbReference>
<dbReference type="GO" id="GO:0005975">
    <property type="term" value="P:carbohydrate metabolic process"/>
    <property type="evidence" value="ECO:0007669"/>
    <property type="project" value="InterPro"/>
</dbReference>
<organism evidence="10 11">
    <name type="scientific">Lupinus albus</name>
    <name type="common">White lupine</name>
    <name type="synonym">Lupinus termis</name>
    <dbReference type="NCBI Taxonomy" id="3870"/>
    <lineage>
        <taxon>Eukaryota</taxon>
        <taxon>Viridiplantae</taxon>
        <taxon>Streptophyta</taxon>
        <taxon>Embryophyta</taxon>
        <taxon>Tracheophyta</taxon>
        <taxon>Spermatophyta</taxon>
        <taxon>Magnoliopsida</taxon>
        <taxon>eudicotyledons</taxon>
        <taxon>Gunneridae</taxon>
        <taxon>Pentapetalae</taxon>
        <taxon>rosids</taxon>
        <taxon>fabids</taxon>
        <taxon>Fabales</taxon>
        <taxon>Fabaceae</taxon>
        <taxon>Papilionoideae</taxon>
        <taxon>50 kb inversion clade</taxon>
        <taxon>genistoids sensu lato</taxon>
        <taxon>core genistoids</taxon>
        <taxon>Genisteae</taxon>
        <taxon>Lupinus</taxon>
    </lineage>
</organism>
<gene>
    <name evidence="10" type="ORF">Lalb_Chr15g0089511</name>
</gene>
<reference evidence="11" key="1">
    <citation type="journal article" date="2020" name="Nat. Commun.">
        <title>Genome sequence of the cluster root forming white lupin.</title>
        <authorList>
            <person name="Hufnagel B."/>
            <person name="Marques A."/>
            <person name="Soriano A."/>
            <person name="Marques L."/>
            <person name="Divol F."/>
            <person name="Doumas P."/>
            <person name="Sallet E."/>
            <person name="Mancinotti D."/>
            <person name="Carrere S."/>
            <person name="Marande W."/>
            <person name="Arribat S."/>
            <person name="Keller J."/>
            <person name="Huneau C."/>
            <person name="Blein T."/>
            <person name="Aime D."/>
            <person name="Laguerre M."/>
            <person name="Taylor J."/>
            <person name="Schubert V."/>
            <person name="Nelson M."/>
            <person name="Geu-Flores F."/>
            <person name="Crespi M."/>
            <person name="Gallardo-Guerrero K."/>
            <person name="Delaux P.-M."/>
            <person name="Salse J."/>
            <person name="Berges H."/>
            <person name="Guyot R."/>
            <person name="Gouzy J."/>
            <person name="Peret B."/>
        </authorList>
    </citation>
    <scope>NUCLEOTIDE SEQUENCE [LARGE SCALE GENOMIC DNA]</scope>
    <source>
        <strain evidence="11">cv. Amiga</strain>
    </source>
</reference>
<dbReference type="Proteomes" id="UP000447434">
    <property type="component" value="Chromosome 15"/>
</dbReference>
<dbReference type="GO" id="GO:0004650">
    <property type="term" value="F:polygalacturonase activity"/>
    <property type="evidence" value="ECO:0007669"/>
    <property type="project" value="InterPro"/>
</dbReference>
<dbReference type="Gene3D" id="2.160.20.10">
    <property type="entry name" value="Single-stranded right-handed beta-helix, Pectin lyase-like"/>
    <property type="match status" value="1"/>
</dbReference>
<dbReference type="EMBL" id="WOCE01000015">
    <property type="protein sequence ID" value="KAE9599250.1"/>
    <property type="molecule type" value="Genomic_DNA"/>
</dbReference>
<evidence type="ECO:0000256" key="9">
    <source>
        <dbReference type="SAM" id="SignalP"/>
    </source>
</evidence>
<evidence type="ECO:0000256" key="8">
    <source>
        <dbReference type="RuleBase" id="RU361169"/>
    </source>
</evidence>
<proteinExistence type="inferred from homology"/>
<keyword evidence="6 8" id="KW-0326">Glycosidase</keyword>
<evidence type="ECO:0000256" key="6">
    <source>
        <dbReference type="ARBA" id="ARBA00023295"/>
    </source>
</evidence>
<dbReference type="InterPro" id="IPR012334">
    <property type="entry name" value="Pectin_lyas_fold"/>
</dbReference>
<keyword evidence="3" id="KW-0134">Cell wall</keyword>
<feature type="signal peptide" evidence="9">
    <location>
        <begin position="1"/>
        <end position="19"/>
    </location>
</feature>
<evidence type="ECO:0000256" key="7">
    <source>
        <dbReference type="ARBA" id="ARBA00023316"/>
    </source>
</evidence>
<dbReference type="InterPro" id="IPR011050">
    <property type="entry name" value="Pectin_lyase_fold/virulence"/>
</dbReference>
<dbReference type="InterPro" id="IPR000743">
    <property type="entry name" value="Glyco_hydro_28"/>
</dbReference>
<keyword evidence="7" id="KW-0961">Cell wall biogenesis/degradation</keyword>
<keyword evidence="11" id="KW-1185">Reference proteome</keyword>
<evidence type="ECO:0000256" key="2">
    <source>
        <dbReference type="ARBA" id="ARBA00008834"/>
    </source>
</evidence>